<proteinExistence type="predicted"/>
<evidence type="ECO:0008006" key="3">
    <source>
        <dbReference type="Google" id="ProtNLM"/>
    </source>
</evidence>
<sequence>MSTPIPWASPSFITVDELRAGAFSEVVEFYANNLDYLDEVVITASQDIEDRCDRRFLPFTDLVETHTAEGIDPDGLGFADSDLGPLGLEGSLALSQARAYGYQGLVRDVWLRQHAPRRVDLWAYTAVSVRIDRPWGDFTVLPTDAWTGPTLDTGHMRFRIGTLIPQGSEITVTYSGGYVNGMPHTLKQAARLEAIKRLIREVDPSARPNESTDALEADVVEALAGYARY</sequence>
<name>A0ABS8P5I3_9PSEU</name>
<comment type="caution">
    <text evidence="1">The sequence shown here is derived from an EMBL/GenBank/DDBJ whole genome shotgun (WGS) entry which is preliminary data.</text>
</comment>
<reference evidence="1 2" key="1">
    <citation type="submission" date="2021-11" db="EMBL/GenBank/DDBJ databases">
        <title>Draft genome sequence of Actinomycetospora sp. SF1 isolated from the rhizosphere soil.</title>
        <authorList>
            <person name="Duangmal K."/>
            <person name="Chantavorakit T."/>
        </authorList>
    </citation>
    <scope>NUCLEOTIDE SEQUENCE [LARGE SCALE GENOMIC DNA]</scope>
    <source>
        <strain evidence="1 2">TBRC 5722</strain>
    </source>
</reference>
<evidence type="ECO:0000313" key="2">
    <source>
        <dbReference type="Proteomes" id="UP001199469"/>
    </source>
</evidence>
<evidence type="ECO:0000313" key="1">
    <source>
        <dbReference type="EMBL" id="MCD2193515.1"/>
    </source>
</evidence>
<organism evidence="1 2">
    <name type="scientific">Actinomycetospora endophytica</name>
    <dbReference type="NCBI Taxonomy" id="2291215"/>
    <lineage>
        <taxon>Bacteria</taxon>
        <taxon>Bacillati</taxon>
        <taxon>Actinomycetota</taxon>
        <taxon>Actinomycetes</taxon>
        <taxon>Pseudonocardiales</taxon>
        <taxon>Pseudonocardiaceae</taxon>
        <taxon>Actinomycetospora</taxon>
    </lineage>
</organism>
<keyword evidence="2" id="KW-1185">Reference proteome</keyword>
<dbReference type="Proteomes" id="UP001199469">
    <property type="component" value="Unassembled WGS sequence"/>
</dbReference>
<gene>
    <name evidence="1" type="ORF">LQ327_08980</name>
</gene>
<protein>
    <recommendedName>
        <fullName evidence="3">SET domain-containing protein</fullName>
    </recommendedName>
</protein>
<dbReference type="EMBL" id="JAJNDB010000001">
    <property type="protein sequence ID" value="MCD2193515.1"/>
    <property type="molecule type" value="Genomic_DNA"/>
</dbReference>
<accession>A0ABS8P5I3</accession>
<dbReference type="RefSeq" id="WP_230731740.1">
    <property type="nucleotide sequence ID" value="NZ_JAJNDB010000001.1"/>
</dbReference>